<dbReference type="EMBL" id="CAKMRJ010001111">
    <property type="protein sequence ID" value="CAH1420506.1"/>
    <property type="molecule type" value="Genomic_DNA"/>
</dbReference>
<organism evidence="1 2">
    <name type="scientific">Lactuca virosa</name>
    <dbReference type="NCBI Taxonomy" id="75947"/>
    <lineage>
        <taxon>Eukaryota</taxon>
        <taxon>Viridiplantae</taxon>
        <taxon>Streptophyta</taxon>
        <taxon>Embryophyta</taxon>
        <taxon>Tracheophyta</taxon>
        <taxon>Spermatophyta</taxon>
        <taxon>Magnoliopsida</taxon>
        <taxon>eudicotyledons</taxon>
        <taxon>Gunneridae</taxon>
        <taxon>Pentapetalae</taxon>
        <taxon>asterids</taxon>
        <taxon>campanulids</taxon>
        <taxon>Asterales</taxon>
        <taxon>Asteraceae</taxon>
        <taxon>Cichorioideae</taxon>
        <taxon>Cichorieae</taxon>
        <taxon>Lactucinae</taxon>
        <taxon>Lactuca</taxon>
    </lineage>
</organism>
<evidence type="ECO:0000313" key="2">
    <source>
        <dbReference type="Proteomes" id="UP001157418"/>
    </source>
</evidence>
<keyword evidence="2" id="KW-1185">Reference proteome</keyword>
<evidence type="ECO:0000313" key="1">
    <source>
        <dbReference type="EMBL" id="CAH1420506.1"/>
    </source>
</evidence>
<reference evidence="1 2" key="1">
    <citation type="submission" date="2022-01" db="EMBL/GenBank/DDBJ databases">
        <authorList>
            <person name="Xiong W."/>
            <person name="Schranz E."/>
        </authorList>
    </citation>
    <scope>NUCLEOTIDE SEQUENCE [LARGE SCALE GENOMIC DNA]</scope>
</reference>
<comment type="caution">
    <text evidence="1">The sequence shown here is derived from an EMBL/GenBank/DDBJ whole genome shotgun (WGS) entry which is preliminary data.</text>
</comment>
<gene>
    <name evidence="1" type="ORF">LVIROSA_LOCUS7963</name>
</gene>
<sequence>MFVNRINYYQSRSNESTYLAWNENPILFFIIPFLILTQNAPERFCEQRDTLQGMKMRRIYQFWGFPLLPLESRIQ</sequence>
<accession>A0AAU9M4N8</accession>
<proteinExistence type="predicted"/>
<dbReference type="Proteomes" id="UP001157418">
    <property type="component" value="Unassembled WGS sequence"/>
</dbReference>
<name>A0AAU9M4N8_9ASTR</name>
<dbReference type="AlphaFoldDB" id="A0AAU9M4N8"/>
<protein>
    <submittedName>
        <fullName evidence="1">Uncharacterized protein</fullName>
    </submittedName>
</protein>